<dbReference type="Pfam" id="PF00483">
    <property type="entry name" value="NTP_transferase"/>
    <property type="match status" value="1"/>
</dbReference>
<proteinExistence type="predicted"/>
<evidence type="ECO:0000256" key="1">
    <source>
        <dbReference type="PROSITE-ProRule" id="PRU00703"/>
    </source>
</evidence>
<dbReference type="Pfam" id="PF00571">
    <property type="entry name" value="CBS"/>
    <property type="match status" value="2"/>
</dbReference>
<protein>
    <submittedName>
        <fullName evidence="3">NTP transferase domain-containing protein</fullName>
    </submittedName>
</protein>
<dbReference type="InterPro" id="IPR005835">
    <property type="entry name" value="NTP_transferase_dom"/>
</dbReference>
<dbReference type="EMBL" id="JAAGOB010000008">
    <property type="protein sequence ID" value="NED96709.1"/>
    <property type="molecule type" value="Genomic_DNA"/>
</dbReference>
<feature type="domain" description="CBS" evidence="2">
    <location>
        <begin position="18"/>
        <end position="79"/>
    </location>
</feature>
<dbReference type="GO" id="GO:0016740">
    <property type="term" value="F:transferase activity"/>
    <property type="evidence" value="ECO:0007669"/>
    <property type="project" value="UniProtKB-KW"/>
</dbReference>
<dbReference type="InterPro" id="IPR050486">
    <property type="entry name" value="Mannose-1P_guanyltransferase"/>
</dbReference>
<dbReference type="Proteomes" id="UP000469185">
    <property type="component" value="Unassembled WGS sequence"/>
</dbReference>
<dbReference type="SMART" id="SM00116">
    <property type="entry name" value="CBS"/>
    <property type="match status" value="2"/>
</dbReference>
<keyword evidence="4" id="KW-1185">Reference proteome</keyword>
<dbReference type="Gene3D" id="3.90.550.10">
    <property type="entry name" value="Spore Coat Polysaccharide Biosynthesis Protein SpsA, Chain A"/>
    <property type="match status" value="1"/>
</dbReference>
<evidence type="ECO:0000313" key="3">
    <source>
        <dbReference type="EMBL" id="NED96709.1"/>
    </source>
</evidence>
<gene>
    <name evidence="3" type="ORF">G1H11_15470</name>
</gene>
<keyword evidence="1" id="KW-0129">CBS domain</keyword>
<dbReference type="RefSeq" id="WP_163819496.1">
    <property type="nucleotide sequence ID" value="NZ_JAAGOB010000008.1"/>
</dbReference>
<name>A0A6N9YPF8_9ACTN</name>
<dbReference type="SUPFAM" id="SSF54631">
    <property type="entry name" value="CBS-domain pair"/>
    <property type="match status" value="1"/>
</dbReference>
<dbReference type="PANTHER" id="PTHR22572">
    <property type="entry name" value="SUGAR-1-PHOSPHATE GUANYL TRANSFERASE"/>
    <property type="match status" value="1"/>
</dbReference>
<dbReference type="InterPro" id="IPR029044">
    <property type="entry name" value="Nucleotide-diphossugar_trans"/>
</dbReference>
<dbReference type="InterPro" id="IPR000644">
    <property type="entry name" value="CBS_dom"/>
</dbReference>
<reference evidence="3 4" key="1">
    <citation type="submission" date="2020-02" db="EMBL/GenBank/DDBJ databases">
        <authorList>
            <person name="Li X.-J."/>
            <person name="Feng X.-M."/>
        </authorList>
    </citation>
    <scope>NUCLEOTIDE SEQUENCE [LARGE SCALE GENOMIC DNA]</scope>
    <source>
        <strain evidence="3 4">CGMCC 4.7225</strain>
    </source>
</reference>
<dbReference type="PROSITE" id="PS51371">
    <property type="entry name" value="CBS"/>
    <property type="match status" value="1"/>
</dbReference>
<dbReference type="SUPFAM" id="SSF53448">
    <property type="entry name" value="Nucleotide-diphospho-sugar transferases"/>
    <property type="match status" value="1"/>
</dbReference>
<dbReference type="InterPro" id="IPR046342">
    <property type="entry name" value="CBS_dom_sf"/>
</dbReference>
<evidence type="ECO:0000313" key="4">
    <source>
        <dbReference type="Proteomes" id="UP000469185"/>
    </source>
</evidence>
<keyword evidence="3" id="KW-0808">Transferase</keyword>
<organism evidence="3 4">
    <name type="scientific">Phytoactinopolyspora alkaliphila</name>
    <dbReference type="NCBI Taxonomy" id="1783498"/>
    <lineage>
        <taxon>Bacteria</taxon>
        <taxon>Bacillati</taxon>
        <taxon>Actinomycetota</taxon>
        <taxon>Actinomycetes</taxon>
        <taxon>Jiangellales</taxon>
        <taxon>Jiangellaceae</taxon>
        <taxon>Phytoactinopolyspora</taxon>
    </lineage>
</organism>
<dbReference type="Gene3D" id="3.10.580.10">
    <property type="entry name" value="CBS-domain"/>
    <property type="match status" value="1"/>
</dbReference>
<dbReference type="AlphaFoldDB" id="A0A6N9YPF8"/>
<sequence length="370" mass="40571">MGPVSLDSHGENSGEWSMTRQEISLTDMLVTLHASIRDCLAVIDRHEVSTVFVIDGDGRLVGLVGEREIRRALVSGTDLDGSVRELAGCPTTTVTPGQGRAEVLDVMRALRLAEIPVVDRDGRIVGVHIDNEIIGPEPLDNWAVVMAGGRGTRLAPLTDDIPKPMLPVAGRPILERIVLHLVGAGIRQIFLSVNYLGSQIEDYFGDGSTYGCTIEYLREDRDRPLGTGGALGLLGEFGDGPTAPVLLMNGDLVTAFSVQDLLRCHRDRNVIATIAMTRYQHQVPFGVIEAEDERLRRIVEKPTPSWPVNAGIYVLDPDLVSRVPRGEMFPVTKLFDECLDRGESVGLWSVRDQWQDIGRPAELAQARGQW</sequence>
<comment type="caution">
    <text evidence="3">The sequence shown here is derived from an EMBL/GenBank/DDBJ whole genome shotgun (WGS) entry which is preliminary data.</text>
</comment>
<accession>A0A6N9YPF8</accession>
<evidence type="ECO:0000259" key="2">
    <source>
        <dbReference type="PROSITE" id="PS51371"/>
    </source>
</evidence>